<comment type="caution">
    <text evidence="2">The sequence shown here is derived from an EMBL/GenBank/DDBJ whole genome shotgun (WGS) entry which is preliminary data.</text>
</comment>
<gene>
    <name evidence="2" type="ORF">EYF80_018982</name>
</gene>
<protein>
    <submittedName>
        <fullName evidence="2">Uncharacterized protein</fullName>
    </submittedName>
</protein>
<evidence type="ECO:0000313" key="2">
    <source>
        <dbReference type="EMBL" id="TNN70848.1"/>
    </source>
</evidence>
<keyword evidence="3" id="KW-1185">Reference proteome</keyword>
<feature type="region of interest" description="Disordered" evidence="1">
    <location>
        <begin position="1"/>
        <end position="32"/>
    </location>
</feature>
<dbReference type="AlphaFoldDB" id="A0A4Z2HYV5"/>
<dbReference type="EMBL" id="SRLO01000158">
    <property type="protein sequence ID" value="TNN70848.1"/>
    <property type="molecule type" value="Genomic_DNA"/>
</dbReference>
<proteinExistence type="predicted"/>
<feature type="compositionally biased region" description="Polar residues" evidence="1">
    <location>
        <begin position="10"/>
        <end position="30"/>
    </location>
</feature>
<reference evidence="2 3" key="1">
    <citation type="submission" date="2019-03" db="EMBL/GenBank/DDBJ databases">
        <title>First draft genome of Liparis tanakae, snailfish: a comprehensive survey of snailfish specific genes.</title>
        <authorList>
            <person name="Kim W."/>
            <person name="Song I."/>
            <person name="Jeong J.-H."/>
            <person name="Kim D."/>
            <person name="Kim S."/>
            <person name="Ryu S."/>
            <person name="Song J.Y."/>
            <person name="Lee S.K."/>
        </authorList>
    </citation>
    <scope>NUCLEOTIDE SEQUENCE [LARGE SCALE GENOMIC DNA]</scope>
    <source>
        <tissue evidence="2">Muscle</tissue>
    </source>
</reference>
<dbReference type="Proteomes" id="UP000314294">
    <property type="component" value="Unassembled WGS sequence"/>
</dbReference>
<evidence type="ECO:0000256" key="1">
    <source>
        <dbReference type="SAM" id="MobiDB-lite"/>
    </source>
</evidence>
<sequence length="109" mass="12003">MADGERRTTDGQSKSSLHTQAHSSWCSKGTSAMDFCKPLTPIRRQLGQKMASVLFSSSRKDTEKLRGVLHDLLHGAQPGHRLRQVLNALLGGGEHCGDFGFRDTLRGNR</sequence>
<accession>A0A4Z2HYV5</accession>
<organism evidence="2 3">
    <name type="scientific">Liparis tanakae</name>
    <name type="common">Tanaka's snailfish</name>
    <dbReference type="NCBI Taxonomy" id="230148"/>
    <lineage>
        <taxon>Eukaryota</taxon>
        <taxon>Metazoa</taxon>
        <taxon>Chordata</taxon>
        <taxon>Craniata</taxon>
        <taxon>Vertebrata</taxon>
        <taxon>Euteleostomi</taxon>
        <taxon>Actinopterygii</taxon>
        <taxon>Neopterygii</taxon>
        <taxon>Teleostei</taxon>
        <taxon>Neoteleostei</taxon>
        <taxon>Acanthomorphata</taxon>
        <taxon>Eupercaria</taxon>
        <taxon>Perciformes</taxon>
        <taxon>Cottioidei</taxon>
        <taxon>Cottales</taxon>
        <taxon>Liparidae</taxon>
        <taxon>Liparis</taxon>
    </lineage>
</organism>
<evidence type="ECO:0000313" key="3">
    <source>
        <dbReference type="Proteomes" id="UP000314294"/>
    </source>
</evidence>
<name>A0A4Z2HYV5_9TELE</name>